<dbReference type="PROSITE" id="PS00356">
    <property type="entry name" value="HTH_LACI_1"/>
    <property type="match status" value="1"/>
</dbReference>
<dbReference type="SMART" id="SM00354">
    <property type="entry name" value="HTH_LACI"/>
    <property type="match status" value="1"/>
</dbReference>
<dbReference type="SUPFAM" id="SSF47413">
    <property type="entry name" value="lambda repressor-like DNA-binding domains"/>
    <property type="match status" value="1"/>
</dbReference>
<evidence type="ECO:0000313" key="5">
    <source>
        <dbReference type="EMBL" id="EOL41771.1"/>
    </source>
</evidence>
<dbReference type="SUPFAM" id="SSF53822">
    <property type="entry name" value="Periplasmic binding protein-like I"/>
    <property type="match status" value="1"/>
</dbReference>
<dbReference type="Proteomes" id="UP000013785">
    <property type="component" value="Unassembled WGS sequence"/>
</dbReference>
<dbReference type="CDD" id="cd01544">
    <property type="entry name" value="PBP1_GalR"/>
    <property type="match status" value="1"/>
</dbReference>
<name>R3W2T5_9ENTE</name>
<keyword evidence="6" id="KW-1185">Reference proteome</keyword>
<dbReference type="PANTHER" id="PTHR30146:SF149">
    <property type="entry name" value="HTH-TYPE TRANSCRIPTIONAL REGULATOR EBGR"/>
    <property type="match status" value="1"/>
</dbReference>
<dbReference type="Pfam" id="PF13377">
    <property type="entry name" value="Peripla_BP_3"/>
    <property type="match status" value="1"/>
</dbReference>
<dbReference type="GO" id="GO:0000976">
    <property type="term" value="F:transcription cis-regulatory region binding"/>
    <property type="evidence" value="ECO:0007669"/>
    <property type="project" value="TreeGrafter"/>
</dbReference>
<dbReference type="PROSITE" id="PS50932">
    <property type="entry name" value="HTH_LACI_2"/>
    <property type="match status" value="1"/>
</dbReference>
<comment type="caution">
    <text evidence="5">The sequence shown here is derived from an EMBL/GenBank/DDBJ whole genome shotgun (WGS) entry which is preliminary data.</text>
</comment>
<dbReference type="EMBL" id="AJAT01000018">
    <property type="protein sequence ID" value="EOL41771.1"/>
    <property type="molecule type" value="Genomic_DNA"/>
</dbReference>
<evidence type="ECO:0000313" key="6">
    <source>
        <dbReference type="Proteomes" id="UP000013785"/>
    </source>
</evidence>
<keyword evidence="2" id="KW-0238">DNA-binding</keyword>
<dbReference type="InterPro" id="IPR046335">
    <property type="entry name" value="LacI/GalR-like_sensor"/>
</dbReference>
<accession>R3W2T5</accession>
<dbReference type="HOGENOM" id="CLU_037628_1_2_9"/>
<dbReference type="Pfam" id="PF00356">
    <property type="entry name" value="LacI"/>
    <property type="match status" value="1"/>
</dbReference>
<dbReference type="GO" id="GO:0003700">
    <property type="term" value="F:DNA-binding transcription factor activity"/>
    <property type="evidence" value="ECO:0007669"/>
    <property type="project" value="TreeGrafter"/>
</dbReference>
<reference evidence="5 6" key="1">
    <citation type="submission" date="2013-02" db="EMBL/GenBank/DDBJ databases">
        <title>The Genome Sequence of Enterococcus phoeniculicola BAA-412.</title>
        <authorList>
            <consortium name="The Broad Institute Genome Sequencing Platform"/>
            <consortium name="The Broad Institute Genome Sequencing Center for Infectious Disease"/>
            <person name="Earl A.M."/>
            <person name="Gilmore M.S."/>
            <person name="Lebreton F."/>
            <person name="Walker B."/>
            <person name="Young S.K."/>
            <person name="Zeng Q."/>
            <person name="Gargeya S."/>
            <person name="Fitzgerald M."/>
            <person name="Haas B."/>
            <person name="Abouelleil A."/>
            <person name="Alvarado L."/>
            <person name="Arachchi H.M."/>
            <person name="Berlin A.M."/>
            <person name="Chapman S.B."/>
            <person name="Dewar J."/>
            <person name="Goldberg J."/>
            <person name="Griggs A."/>
            <person name="Gujja S."/>
            <person name="Hansen M."/>
            <person name="Howarth C."/>
            <person name="Imamovic A."/>
            <person name="Larimer J."/>
            <person name="McCowan C."/>
            <person name="Murphy C."/>
            <person name="Neiman D."/>
            <person name="Pearson M."/>
            <person name="Priest M."/>
            <person name="Roberts A."/>
            <person name="Saif S."/>
            <person name="Shea T."/>
            <person name="Sisk P."/>
            <person name="Sykes S."/>
            <person name="Wortman J."/>
            <person name="Nusbaum C."/>
            <person name="Birren B."/>
        </authorList>
    </citation>
    <scope>NUCLEOTIDE SEQUENCE [LARGE SCALE GENOMIC DNA]</scope>
    <source>
        <strain evidence="5 6">ATCC BAA-412</strain>
    </source>
</reference>
<dbReference type="InterPro" id="IPR010982">
    <property type="entry name" value="Lambda_DNA-bd_dom_sf"/>
</dbReference>
<dbReference type="CDD" id="cd01392">
    <property type="entry name" value="HTH_LacI"/>
    <property type="match status" value="1"/>
</dbReference>
<dbReference type="eggNOG" id="COG1609">
    <property type="taxonomic scope" value="Bacteria"/>
</dbReference>
<dbReference type="AlphaFoldDB" id="R3W2T5"/>
<evidence type="ECO:0000256" key="2">
    <source>
        <dbReference type="ARBA" id="ARBA00023125"/>
    </source>
</evidence>
<protein>
    <recommendedName>
        <fullName evidence="4">HTH lacI-type domain-containing protein</fullName>
    </recommendedName>
</protein>
<organism evidence="5 6">
    <name type="scientific">Enterococcus phoeniculicola ATCC BAA-412</name>
    <dbReference type="NCBI Taxonomy" id="1158610"/>
    <lineage>
        <taxon>Bacteria</taxon>
        <taxon>Bacillati</taxon>
        <taxon>Bacillota</taxon>
        <taxon>Bacilli</taxon>
        <taxon>Lactobacillales</taxon>
        <taxon>Enterococcaceae</taxon>
        <taxon>Enterococcus</taxon>
    </lineage>
</organism>
<dbReference type="RefSeq" id="WP_010769967.1">
    <property type="nucleotide sequence ID" value="NZ_ASWE01000001.1"/>
</dbReference>
<dbReference type="Gene3D" id="3.40.50.2300">
    <property type="match status" value="2"/>
</dbReference>
<gene>
    <name evidence="5" type="ORF">UC3_03336</name>
</gene>
<sequence length="333" mass="37309">MATIKDIADLAGVSKTTVSRVLNFDQALSVSDETKKRIFESAEKLEYTKYKRNRVIDKGKVAIVQWMTEKDELDDVYYLSLRMSAEKKILDEGYEIVRYFKNDELFFDEEVIGIISIGECSPEQQQSLIDFTDNLVFVGMDILSAKHDSVSLDFDQAVNSVVDFFSEAGHSIIGFIGGLDYGKTLSTHPVGKDKRTIAFEKYASLKGVYTSEYVFQGGFDVESGYEMMKQAIHTFKEDLPTAFFTANDPLAVGALRALQEERIAVPERVSLIGFNDTSVAKYVFPTLSSVRIHTELMGESSVELLLERLETERTVAKKLIIATELSLRGSTGN</sequence>
<proteinExistence type="predicted"/>
<keyword evidence="1" id="KW-0805">Transcription regulation</keyword>
<dbReference type="InterPro" id="IPR028082">
    <property type="entry name" value="Peripla_BP_I"/>
</dbReference>
<keyword evidence="3" id="KW-0804">Transcription</keyword>
<dbReference type="PANTHER" id="PTHR30146">
    <property type="entry name" value="LACI-RELATED TRANSCRIPTIONAL REPRESSOR"/>
    <property type="match status" value="1"/>
</dbReference>
<dbReference type="STRING" id="154621.RV11_GL002701"/>
<feature type="domain" description="HTH lacI-type" evidence="4">
    <location>
        <begin position="2"/>
        <end position="48"/>
    </location>
</feature>
<dbReference type="PRINTS" id="PR00036">
    <property type="entry name" value="HTHLACI"/>
</dbReference>
<evidence type="ECO:0000259" key="4">
    <source>
        <dbReference type="PROSITE" id="PS50932"/>
    </source>
</evidence>
<dbReference type="PATRIC" id="fig|1158610.3.peg.3329"/>
<dbReference type="OrthoDB" id="43195at2"/>
<evidence type="ECO:0000256" key="3">
    <source>
        <dbReference type="ARBA" id="ARBA00023163"/>
    </source>
</evidence>
<dbReference type="Gene3D" id="1.10.260.40">
    <property type="entry name" value="lambda repressor-like DNA-binding domains"/>
    <property type="match status" value="1"/>
</dbReference>
<evidence type="ECO:0000256" key="1">
    <source>
        <dbReference type="ARBA" id="ARBA00023015"/>
    </source>
</evidence>
<dbReference type="InterPro" id="IPR000843">
    <property type="entry name" value="HTH_LacI"/>
</dbReference>